<dbReference type="SUPFAM" id="SSF53474">
    <property type="entry name" value="alpha/beta-Hydrolases"/>
    <property type="match status" value="1"/>
</dbReference>
<dbReference type="GO" id="GO:0043041">
    <property type="term" value="P:amino acid activation for nonribosomal peptide biosynthetic process"/>
    <property type="evidence" value="ECO:0007669"/>
    <property type="project" value="TreeGrafter"/>
</dbReference>
<dbReference type="CDD" id="cd19531">
    <property type="entry name" value="LCL_NRPS-like"/>
    <property type="match status" value="1"/>
</dbReference>
<dbReference type="FunFam" id="3.40.50.12780:FF:000012">
    <property type="entry name" value="Non-ribosomal peptide synthetase"/>
    <property type="match status" value="1"/>
</dbReference>
<keyword evidence="3" id="KW-0597">Phosphoprotein</keyword>
<dbReference type="Gene3D" id="3.40.50.12780">
    <property type="entry name" value="N-terminal domain of ligase-like"/>
    <property type="match status" value="1"/>
</dbReference>
<dbReference type="InterPro" id="IPR020806">
    <property type="entry name" value="PKS_PP-bd"/>
</dbReference>
<dbReference type="GO" id="GO:0003824">
    <property type="term" value="F:catalytic activity"/>
    <property type="evidence" value="ECO:0007669"/>
    <property type="project" value="InterPro"/>
</dbReference>
<dbReference type="InterPro" id="IPR001242">
    <property type="entry name" value="Condensation_dom"/>
</dbReference>
<dbReference type="InterPro" id="IPR023213">
    <property type="entry name" value="CAT-like_dom_sf"/>
</dbReference>
<reference evidence="5 6" key="1">
    <citation type="submission" date="2018-08" db="EMBL/GenBank/DDBJ databases">
        <title>Genomic Encyclopedia of Type Strains, Phase IV (KMG-IV): sequencing the most valuable type-strain genomes for metagenomic binning, comparative biology and taxonomic classification.</title>
        <authorList>
            <person name="Goeker M."/>
        </authorList>
    </citation>
    <scope>NUCLEOTIDE SEQUENCE [LARGE SCALE GENOMIC DNA]</scope>
    <source>
        <strain evidence="5 6">DSM 23923</strain>
    </source>
</reference>
<dbReference type="SMART" id="SM00823">
    <property type="entry name" value="PKS_PP"/>
    <property type="match status" value="2"/>
</dbReference>
<feature type="domain" description="Carrier" evidence="4">
    <location>
        <begin position="1575"/>
        <end position="1650"/>
    </location>
</feature>
<evidence type="ECO:0000256" key="2">
    <source>
        <dbReference type="ARBA" id="ARBA00022450"/>
    </source>
</evidence>
<dbReference type="InterPro" id="IPR042099">
    <property type="entry name" value="ANL_N_sf"/>
</dbReference>
<dbReference type="Pfam" id="PF13193">
    <property type="entry name" value="AMP-binding_C"/>
    <property type="match status" value="2"/>
</dbReference>
<evidence type="ECO:0000313" key="5">
    <source>
        <dbReference type="EMBL" id="REG07269.1"/>
    </source>
</evidence>
<dbReference type="SUPFAM" id="SSF56801">
    <property type="entry name" value="Acetyl-CoA synthetase-like"/>
    <property type="match status" value="2"/>
</dbReference>
<dbReference type="Proteomes" id="UP000256388">
    <property type="component" value="Unassembled WGS sequence"/>
</dbReference>
<dbReference type="InterPro" id="IPR006162">
    <property type="entry name" value="Ppantetheine_attach_site"/>
</dbReference>
<protein>
    <submittedName>
        <fullName evidence="5">Amino acid adenylation domain-containing protein</fullName>
    </submittedName>
</protein>
<dbReference type="InterPro" id="IPR045851">
    <property type="entry name" value="AMP-bd_C_sf"/>
</dbReference>
<gene>
    <name evidence="5" type="ORF">DFR64_2474</name>
</gene>
<dbReference type="FunFam" id="3.30.300.30:FF:000010">
    <property type="entry name" value="Enterobactin synthetase component F"/>
    <property type="match status" value="1"/>
</dbReference>
<dbReference type="GO" id="GO:0044550">
    <property type="term" value="P:secondary metabolite biosynthetic process"/>
    <property type="evidence" value="ECO:0007669"/>
    <property type="project" value="UniProtKB-ARBA"/>
</dbReference>
<keyword evidence="2" id="KW-0596">Phosphopantetheine</keyword>
<feature type="domain" description="Carrier" evidence="4">
    <location>
        <begin position="508"/>
        <end position="583"/>
    </location>
</feature>
<dbReference type="Pfam" id="PF00975">
    <property type="entry name" value="Thioesterase"/>
    <property type="match status" value="1"/>
</dbReference>
<dbReference type="Gene3D" id="3.30.559.30">
    <property type="entry name" value="Nonribosomal peptide synthetase, condensation domain"/>
    <property type="match status" value="1"/>
</dbReference>
<comment type="caution">
    <text evidence="5">The sequence shown here is derived from an EMBL/GenBank/DDBJ whole genome shotgun (WGS) entry which is preliminary data.</text>
</comment>
<dbReference type="InterPro" id="IPR009081">
    <property type="entry name" value="PP-bd_ACP"/>
</dbReference>
<dbReference type="Gene3D" id="3.40.50.980">
    <property type="match status" value="2"/>
</dbReference>
<dbReference type="PROSITE" id="PS50075">
    <property type="entry name" value="CARRIER"/>
    <property type="match status" value="2"/>
</dbReference>
<dbReference type="Gene3D" id="1.10.1200.10">
    <property type="entry name" value="ACP-like"/>
    <property type="match status" value="2"/>
</dbReference>
<sequence>MKGNTLTHLFMEQAALHPKRCALAHNGRRVTYAELAENAGRLAAYLLRDGELAPEQLVGIHGLRTVESVTAMLGILLAGGAYVPLPADWPLARSRTVIREAGLRLVLTDGLAFKADGKVDVLSVSELLRKGKEGQSKTVDVEEAQLAYVMYTSGSTGMPKGVMIEQRNVLSMLRGFDQVAPRPEPLIGSALVSIGFDVSVWEIFSVLCFGGTLHLIDHPEMVPELAAYYSEQGITSAYLPPLILDDFIQEIAVQKRPSALERLLVGVEPIPQQTLANFQAAVPRLRIINGYGPTETTICATFYPFVGAHDPQRRTPIGKAVAGNQIHLVDDQLREVHPGEEGELVICGVGVGRGYYHDARLTDEKFIPNYFVKGGGCCFRSGDYARELPDGNLEFIGRRDQQVKLSGYRIELGEIEAALLRFPQVQRALALLVQPEQGCRAIAAYYTTRDGGQLDQLEIKTFLRRELPAYMLPRTLVHLKEFPLTRNGKIDRQQLMQAALELPVEKAEPSSDFERDILRIFQEVMENTSFGMQANFFDLGGNSLQAARILARLHEQFGIDLSFSEFYAFNSVQEMAQALDGRQNMEAGNELEIPACGQTERIPLTFSQERTWFLVQSEPDNPSTHSPFALRLRGDLDVNLLRKSLELLIARNEILRTVFYTENGNPYQKVLDHVDAHLYHVDLTREKDPLVEVRTRITDSNLESIDIYSAPPYRMTLYQLGREDYVLGIIIHHVIIDGWSAELFKRELTAIYEQVSRGEPVDLPQAPIRYADFACWQQSEAFERRIRPQYQYWQEKLSGRGGVAELPADKKRPTMKTSNAATLWLTLEGRTLENLQEFSREQQATPFSVLLSAFALALNRHTHQNVMHIGSFFANRPYTQVQTIMGPFINGVVLQADLSGDVDFLELVRRTKTTVNEAQEHQEVPIEKVIELTKAGRDSSQRTLFGVVFNFVNVPRSSMQPSNLHVDYFNFDVGTVTYDLNVEFNRTDTGIQFGFEYNTDIYLKETIEQLMHHFQLALETCLQDPVQNVAQLDLLTPSEKEQLERWNGARVPYPQDIPIHRLIEDQVKRTPQALALCMEETTYTYDELNRRANQLARVLLSQGLQREDLVGISLPKSPDMLVAMLAVLKAGGAYLPLDPDYPSEHLEYILADAKPVLMITDLQAQRLPFDAKHIFHLKDWQERISAEADDNPDIPVEADNLAYCIYTSGSSGKPKGVLVEHRPLVNFVLSTQRYYGVNSKDHVLQFASLNFDTSEEEIYPALSSGAALVMRTPDMLDSLPHFLQRCREWEITMLDLPTAFWHELVLYLDKSAEPFPPDIRLVIIGGERVSPSHLTTWHNLGLDNVHLDNTYGLTETTCVATRMRLTPQERNQYSQREVTIGKAVDNVNLYVLDEARRRVPPGVAGELYIGGDCLAREYLNLTELTAERFLPDPFVQDAPARMYKSGDLVLWRPDGSLEYLGRSDEQIKIRGFRVEPGEIEAALLQYAGISDAVVLKRADPSGTEQLLAYLVMDQGAALDEKALRAFLSTRLPKYMLPAFYTVMAEFPLTPSRKIDKNGLPDPDWTHGITADKVESPRNITEEKMLVIWQEALGRQAIGVTDNFFDIGGHSLLAARMMTEIESQFKVPIPLVTLLEKPTIRELAETITSAGWKPSWKSVVGLKSGGSQPPLFLVHAVGGDILSYRRLVVYLQDSDRPIYGVRSQGLGGVVEPFRRVEDMAAFYLKEIREIQPKGPYYLGGYSFGGTVAYEIAQQLAAAGEKVAMLAMFDTVVVENMPPELQPGRAMLMLDQVERFGFVTRKWFNLSWPKKLEYFTKIIKFVKNRFTAFIKREKYINPQQREDHERWLRKPPAFQKVELANAEALRAYIANPYPGRVTLFKARQREWSEIVHPEPYWRKLTNGQLDVYNCDGNHSSILLEPNVASLAGELREALEKAEK</sequence>
<dbReference type="PROSITE" id="PS00455">
    <property type="entry name" value="AMP_BINDING"/>
    <property type="match status" value="1"/>
</dbReference>
<dbReference type="InterPro" id="IPR000873">
    <property type="entry name" value="AMP-dep_synth/lig_dom"/>
</dbReference>
<dbReference type="Gene3D" id="3.30.300.30">
    <property type="match status" value="2"/>
</dbReference>
<comment type="cofactor">
    <cofactor evidence="1">
        <name>pantetheine 4'-phosphate</name>
        <dbReference type="ChEBI" id="CHEBI:47942"/>
    </cofactor>
</comment>
<dbReference type="InterPro" id="IPR001031">
    <property type="entry name" value="Thioesterase"/>
</dbReference>
<dbReference type="PANTHER" id="PTHR45527">
    <property type="entry name" value="NONRIBOSOMAL PEPTIDE SYNTHETASE"/>
    <property type="match status" value="1"/>
</dbReference>
<evidence type="ECO:0000256" key="3">
    <source>
        <dbReference type="ARBA" id="ARBA00022553"/>
    </source>
</evidence>
<organism evidence="5 6">
    <name type="scientific">Pelolinea submarina</name>
    <dbReference type="NCBI Taxonomy" id="913107"/>
    <lineage>
        <taxon>Bacteria</taxon>
        <taxon>Bacillati</taxon>
        <taxon>Chloroflexota</taxon>
        <taxon>Anaerolineae</taxon>
        <taxon>Anaerolineales</taxon>
        <taxon>Anaerolineaceae</taxon>
        <taxon>Pelolinea</taxon>
    </lineage>
</organism>
<dbReference type="NCBIfam" id="TIGR01733">
    <property type="entry name" value="AA-adenyl-dom"/>
    <property type="match status" value="2"/>
</dbReference>
<dbReference type="Pfam" id="PF00550">
    <property type="entry name" value="PP-binding"/>
    <property type="match status" value="2"/>
</dbReference>
<evidence type="ECO:0000256" key="1">
    <source>
        <dbReference type="ARBA" id="ARBA00001957"/>
    </source>
</evidence>
<dbReference type="Pfam" id="PF00668">
    <property type="entry name" value="Condensation"/>
    <property type="match status" value="1"/>
</dbReference>
<dbReference type="InterPro" id="IPR025110">
    <property type="entry name" value="AMP-bd_C"/>
</dbReference>
<dbReference type="Gene3D" id="2.30.38.10">
    <property type="entry name" value="Luciferase, Domain 3"/>
    <property type="match status" value="1"/>
</dbReference>
<proteinExistence type="predicted"/>
<name>A0A347ZW89_9CHLR</name>
<evidence type="ECO:0000313" key="6">
    <source>
        <dbReference type="Proteomes" id="UP000256388"/>
    </source>
</evidence>
<dbReference type="PANTHER" id="PTHR45527:SF1">
    <property type="entry name" value="FATTY ACID SYNTHASE"/>
    <property type="match status" value="1"/>
</dbReference>
<dbReference type="FunFam" id="3.40.50.980:FF:000001">
    <property type="entry name" value="Non-ribosomal peptide synthetase"/>
    <property type="match status" value="1"/>
</dbReference>
<dbReference type="Gene3D" id="3.30.559.10">
    <property type="entry name" value="Chloramphenicol acetyltransferase-like domain"/>
    <property type="match status" value="1"/>
</dbReference>
<keyword evidence="6" id="KW-1185">Reference proteome</keyword>
<dbReference type="EMBL" id="QUMS01000003">
    <property type="protein sequence ID" value="REG07269.1"/>
    <property type="molecule type" value="Genomic_DNA"/>
</dbReference>
<dbReference type="InterPro" id="IPR020845">
    <property type="entry name" value="AMP-binding_CS"/>
</dbReference>
<dbReference type="GO" id="GO:0008610">
    <property type="term" value="P:lipid biosynthetic process"/>
    <property type="evidence" value="ECO:0007669"/>
    <property type="project" value="UniProtKB-ARBA"/>
</dbReference>
<dbReference type="OrthoDB" id="9757538at2"/>
<dbReference type="NCBIfam" id="NF003417">
    <property type="entry name" value="PRK04813.1"/>
    <property type="match status" value="2"/>
</dbReference>
<dbReference type="InterPro" id="IPR010071">
    <property type="entry name" value="AA_adenyl_dom"/>
</dbReference>
<evidence type="ECO:0000259" key="4">
    <source>
        <dbReference type="PROSITE" id="PS50075"/>
    </source>
</evidence>
<dbReference type="PROSITE" id="PS00012">
    <property type="entry name" value="PHOSPHOPANTETHEINE"/>
    <property type="match status" value="1"/>
</dbReference>
<dbReference type="InterPro" id="IPR036736">
    <property type="entry name" value="ACP-like_sf"/>
</dbReference>
<dbReference type="InterPro" id="IPR029058">
    <property type="entry name" value="AB_hydrolase_fold"/>
</dbReference>
<dbReference type="RefSeq" id="WP_116225739.1">
    <property type="nucleotide sequence ID" value="NZ_AP018437.1"/>
</dbReference>
<dbReference type="GO" id="GO:0031177">
    <property type="term" value="F:phosphopantetheine binding"/>
    <property type="evidence" value="ECO:0007669"/>
    <property type="project" value="InterPro"/>
</dbReference>
<dbReference type="SUPFAM" id="SSF52777">
    <property type="entry name" value="CoA-dependent acyltransferases"/>
    <property type="match status" value="2"/>
</dbReference>
<dbReference type="Pfam" id="PF00501">
    <property type="entry name" value="AMP-binding"/>
    <property type="match status" value="2"/>
</dbReference>
<dbReference type="GO" id="GO:0005737">
    <property type="term" value="C:cytoplasm"/>
    <property type="evidence" value="ECO:0007669"/>
    <property type="project" value="TreeGrafter"/>
</dbReference>
<dbReference type="Gene3D" id="3.40.50.1820">
    <property type="entry name" value="alpha/beta hydrolase"/>
    <property type="match status" value="1"/>
</dbReference>
<accession>A0A347ZW89</accession>
<dbReference type="SUPFAM" id="SSF47336">
    <property type="entry name" value="ACP-like"/>
    <property type="match status" value="2"/>
</dbReference>
<dbReference type="CDD" id="cd05930">
    <property type="entry name" value="A_NRPS"/>
    <property type="match status" value="2"/>
</dbReference>